<dbReference type="PANTHER" id="PTHR23159">
    <property type="entry name" value="CENTROSOMAL PROTEIN 2"/>
    <property type="match status" value="1"/>
</dbReference>
<dbReference type="Gene3D" id="1.20.58.60">
    <property type="match status" value="1"/>
</dbReference>
<proteinExistence type="predicted"/>
<feature type="region of interest" description="Disordered" evidence="2">
    <location>
        <begin position="135"/>
        <end position="156"/>
    </location>
</feature>
<feature type="coiled-coil region" evidence="1">
    <location>
        <begin position="595"/>
        <end position="788"/>
    </location>
</feature>
<feature type="compositionally biased region" description="Polar residues" evidence="2">
    <location>
        <begin position="135"/>
        <end position="147"/>
    </location>
</feature>
<dbReference type="Gene3D" id="1.10.287.1490">
    <property type="match status" value="1"/>
</dbReference>
<dbReference type="GeneID" id="43617822"/>
<accession>L2FVL5</accession>
<dbReference type="EMBL" id="ANPB02000003">
    <property type="protein sequence ID" value="KAF4486403.1"/>
    <property type="molecule type" value="Genomic_DNA"/>
</dbReference>
<feature type="coiled-coil region" evidence="1">
    <location>
        <begin position="308"/>
        <end position="373"/>
    </location>
</feature>
<name>L2FVL5_COLFN</name>
<sequence length="967" mass="107499">MDSEVRETLKKAEKSLQGLLALPDKSGVDLQTKVHALSTWITHLQTVVETLQKAGTESERLEATTKKSMQETVQPIADDQRFIKEWTEAIDNQAKDLKKALDTLGENAKGFSTQKSIDTLHDQAKELKKALENVQEQAKGLSTQKSSETSRGKVKDSFTSVQKEVSEGFTDTKDALTSINEKLATPADSATIGASVDTLKTLLTGISDHVNGEKGLEAIVKHIEDLADKLDTARRLDEGPTGFKSVSDAVASLKKSVDDLSGLAKGRHGLEEMYVTVNRLEEAIKLRTHSEETVRLATNAQAATGAELGQMRLANDSLNQQLKAFREREQNLEAREQDIDSLNIDVATLGSENDGLKRRIDQLSKEIGSHDAELKAKAETQIKLNDQLNKLVDSFDTLCIRSTLVTEYRQARDAANAQLETDRTYWEGELRKERSLRDAAQTRAAQVESEKQSAVETAENKVSTLQSRLGPLEQFKQKAIEHAAAADAAAHERRQRIQQLEQEANGLQTRNGELTSTLTERETEIAKLRSIIGQATTERLTTNEELSRLQGVEISLRQEVSAHEGTISERNEQVKDLKTDKTNLVKYATELKSDKDTLTQANIKLETDKDKLKGEVAGLKQQLTKSEGFAAQFKADKDRLEGDIKELKQQLAKSESLAAQLRQQLTESEKSAMQLKADKERLEGEQETQERAARISTLEATTAKLEAEEKRTALLNELNAELRAAKAKLEGEAETRKQELAQLKQDKSALEGDAAAFAEEKKGLEREVEDLTADRDDLQDEVDAMQLEQTHESGQSPEELFNTLIAIVEGVKSQVDLIARAHASQGDSAASDPRKRQRVSSDPEQLATDWTKASSKVSERLASFSIFDDGRHDNADEIVESLAFIAGDDEKWARFAQFVELAKHNEAYCVYQMIDDNDCQQPDLLVRGVHKCTYHSAHGGYCYRAKCVMRNDVKEFIIGKKRPALRV</sequence>
<gene>
    <name evidence="4" type="primary">Lama2-1</name>
    <name evidence="3" type="ORF">CGGC5_9523</name>
    <name evidence="4" type="ORF">CGGC5_v005247</name>
</gene>
<reference evidence="3" key="1">
    <citation type="submission" date="2012-08" db="EMBL/GenBank/DDBJ databases">
        <title>Genome analysis of Colletotrichum orbiculare and Colletotrichum fructicola.</title>
        <authorList>
            <person name="Gan P.H.P."/>
            <person name="Ikeda K."/>
            <person name="Irieda H."/>
            <person name="Narusaka M."/>
            <person name="O'Connell R.J."/>
            <person name="Narusaka Y."/>
            <person name="Takano Y."/>
            <person name="Kubo Y."/>
            <person name="Shirasu K."/>
        </authorList>
    </citation>
    <scope>NUCLEOTIDE SEQUENCE</scope>
    <source>
        <strain evidence="3">Nara gc5</strain>
    </source>
</reference>
<organism evidence="3">
    <name type="scientific">Colletotrichum fructicola (strain Nara gc5)</name>
    <name type="common">Anthracnose fungus</name>
    <name type="synonym">Colletotrichum gloeosporioides (strain Nara gc5)</name>
    <dbReference type="NCBI Taxonomy" id="1213859"/>
    <lineage>
        <taxon>Eukaryota</taxon>
        <taxon>Fungi</taxon>
        <taxon>Dikarya</taxon>
        <taxon>Ascomycota</taxon>
        <taxon>Pezizomycotina</taxon>
        <taxon>Sordariomycetes</taxon>
        <taxon>Hypocreomycetidae</taxon>
        <taxon>Glomerellales</taxon>
        <taxon>Glomerellaceae</taxon>
        <taxon>Colletotrichum</taxon>
        <taxon>Colletotrichum gloeosporioides species complex</taxon>
    </lineage>
</organism>
<dbReference type="InParanoid" id="L2FVL5"/>
<dbReference type="OrthoDB" id="10315926at2759"/>
<feature type="coiled-coil region" evidence="1">
    <location>
        <begin position="430"/>
        <end position="457"/>
    </location>
</feature>
<dbReference type="AlphaFoldDB" id="L2FVL5"/>
<evidence type="ECO:0000256" key="1">
    <source>
        <dbReference type="SAM" id="Coils"/>
    </source>
</evidence>
<dbReference type="Gene3D" id="1.20.5.340">
    <property type="match status" value="1"/>
</dbReference>
<evidence type="ECO:0000313" key="5">
    <source>
        <dbReference type="Proteomes" id="UP000011096"/>
    </source>
</evidence>
<protein>
    <submittedName>
        <fullName evidence="4">Laminin subunit alpha-2</fullName>
    </submittedName>
</protein>
<dbReference type="HOGENOM" id="CLU_306290_0_0_1"/>
<reference evidence="4 5" key="3">
    <citation type="submission" date="2020-04" db="EMBL/GenBank/DDBJ databases">
        <title>Genome sequencing and assembly of multiple isolates from the Colletotrichum gloeosporioides species complex.</title>
        <authorList>
            <person name="Gan P."/>
            <person name="Shirasu K."/>
        </authorList>
    </citation>
    <scope>NUCLEOTIDE SEQUENCE [LARGE SCALE GENOMIC DNA]</scope>
    <source>
        <strain evidence="4 5">Nara gc5</strain>
    </source>
</reference>
<evidence type="ECO:0000256" key="2">
    <source>
        <dbReference type="SAM" id="MobiDB-lite"/>
    </source>
</evidence>
<keyword evidence="5" id="KW-1185">Reference proteome</keyword>
<dbReference type="PANTHER" id="PTHR23159:SF60">
    <property type="entry name" value="SPINDLE ASSEMBLY ABNORMAL PROTEIN 4"/>
    <property type="match status" value="1"/>
</dbReference>
<feature type="region of interest" description="Disordered" evidence="2">
    <location>
        <begin position="823"/>
        <end position="852"/>
    </location>
</feature>
<dbReference type="EMBL" id="KB020811">
    <property type="protein sequence ID" value="ELA30200.1"/>
    <property type="molecule type" value="Genomic_DNA"/>
</dbReference>
<dbReference type="RefSeq" id="XP_066009031.1">
    <property type="nucleotide sequence ID" value="XM_066151419.1"/>
</dbReference>
<reference evidence="4 5" key="2">
    <citation type="submission" date="2012-08" db="EMBL/GenBank/DDBJ databases">
        <authorList>
            <person name="Gan P.H.P."/>
            <person name="Ikeda K."/>
            <person name="Irieda H."/>
            <person name="Narusaka M."/>
            <person name="O'Connell R.J."/>
            <person name="Narusaka Y."/>
            <person name="Takano Y."/>
            <person name="Kubo Y."/>
            <person name="Shirasu K."/>
        </authorList>
    </citation>
    <scope>NUCLEOTIDE SEQUENCE [LARGE SCALE GENOMIC DNA]</scope>
    <source>
        <strain evidence="4 5">Nara gc5</strain>
    </source>
</reference>
<feature type="coiled-coil region" evidence="1">
    <location>
        <begin position="483"/>
        <end position="517"/>
    </location>
</feature>
<dbReference type="STRING" id="1213859.L2FVL5"/>
<evidence type="ECO:0000313" key="3">
    <source>
        <dbReference type="EMBL" id="ELA30200.1"/>
    </source>
</evidence>
<dbReference type="Proteomes" id="UP000011096">
    <property type="component" value="Unassembled WGS sequence"/>
</dbReference>
<evidence type="ECO:0000313" key="4">
    <source>
        <dbReference type="EMBL" id="KAF4486403.1"/>
    </source>
</evidence>
<keyword evidence="1" id="KW-0175">Coiled coil</keyword>